<dbReference type="Gene3D" id="3.30.200.20">
    <property type="entry name" value="Phosphorylase Kinase, domain 1"/>
    <property type="match status" value="1"/>
</dbReference>
<reference evidence="13" key="1">
    <citation type="submission" date="2020-11" db="EMBL/GenBank/DDBJ databases">
        <authorList>
            <person name="Tran Van P."/>
        </authorList>
    </citation>
    <scope>NUCLEOTIDE SEQUENCE</scope>
</reference>
<feature type="region of interest" description="Disordered" evidence="12">
    <location>
        <begin position="842"/>
        <end position="953"/>
    </location>
</feature>
<dbReference type="InterPro" id="IPR000719">
    <property type="entry name" value="Prot_kinase_dom"/>
</dbReference>
<evidence type="ECO:0000256" key="11">
    <source>
        <dbReference type="ARBA" id="ARBA00048679"/>
    </source>
</evidence>
<dbReference type="Gene3D" id="1.10.510.10">
    <property type="entry name" value="Transferase(Phosphotransferase) domain 1"/>
    <property type="match status" value="1"/>
</dbReference>
<dbReference type="GO" id="GO:0000287">
    <property type="term" value="F:magnesium ion binding"/>
    <property type="evidence" value="ECO:0007669"/>
    <property type="project" value="InterPro"/>
</dbReference>
<feature type="compositionally biased region" description="Polar residues" evidence="12">
    <location>
        <begin position="1323"/>
        <end position="1332"/>
    </location>
</feature>
<evidence type="ECO:0000256" key="6">
    <source>
        <dbReference type="ARBA" id="ARBA00022741"/>
    </source>
</evidence>
<dbReference type="InterPro" id="IPR011009">
    <property type="entry name" value="Kinase-like_dom_sf"/>
</dbReference>
<dbReference type="SMART" id="SM00228">
    <property type="entry name" value="PDZ"/>
    <property type="match status" value="1"/>
</dbReference>
<comment type="cofactor">
    <cofactor evidence="1">
        <name>Mg(2+)</name>
        <dbReference type="ChEBI" id="CHEBI:18420"/>
    </cofactor>
</comment>
<dbReference type="Gene3D" id="1.20.1480.20">
    <property type="entry name" value="MAST3 pre-PK domain-like"/>
    <property type="match status" value="1"/>
</dbReference>
<feature type="region of interest" description="Disordered" evidence="12">
    <location>
        <begin position="1197"/>
        <end position="1248"/>
    </location>
</feature>
<feature type="compositionally biased region" description="Low complexity" evidence="12">
    <location>
        <begin position="397"/>
        <end position="406"/>
    </location>
</feature>
<dbReference type="InterPro" id="IPR050236">
    <property type="entry name" value="Ser_Thr_kinase_AGC"/>
</dbReference>
<dbReference type="InterPro" id="IPR001478">
    <property type="entry name" value="PDZ"/>
</dbReference>
<dbReference type="FunFam" id="1.20.1480.20:FF:000001">
    <property type="entry name" value="microtubule-associated serine/threonine-protein kinase 4 isoform X1"/>
    <property type="match status" value="1"/>
</dbReference>
<feature type="region of interest" description="Disordered" evidence="12">
    <location>
        <begin position="129"/>
        <end position="207"/>
    </location>
</feature>
<evidence type="ECO:0000256" key="4">
    <source>
        <dbReference type="ARBA" id="ARBA00022527"/>
    </source>
</evidence>
<dbReference type="SMART" id="SM00220">
    <property type="entry name" value="S_TKc"/>
    <property type="match status" value="1"/>
</dbReference>
<dbReference type="PROSITE" id="PS51285">
    <property type="entry name" value="AGC_KINASE_CTER"/>
    <property type="match status" value="1"/>
</dbReference>
<feature type="compositionally biased region" description="Low complexity" evidence="12">
    <location>
        <begin position="1009"/>
        <end position="1036"/>
    </location>
</feature>
<feature type="compositionally biased region" description="Pro residues" evidence="12">
    <location>
        <begin position="938"/>
        <end position="947"/>
    </location>
</feature>
<feature type="compositionally biased region" description="Pro residues" evidence="12">
    <location>
        <begin position="973"/>
        <end position="982"/>
    </location>
</feature>
<dbReference type="GO" id="GO:0005524">
    <property type="term" value="F:ATP binding"/>
    <property type="evidence" value="ECO:0007669"/>
    <property type="project" value="UniProtKB-KW"/>
</dbReference>
<dbReference type="InterPro" id="IPR000961">
    <property type="entry name" value="AGC-kinase_C"/>
</dbReference>
<dbReference type="InterPro" id="IPR023142">
    <property type="entry name" value="MAST_pre-PK_dom_sf"/>
</dbReference>
<dbReference type="EMBL" id="OB661619">
    <property type="protein sequence ID" value="CAD7228620.1"/>
    <property type="molecule type" value="Genomic_DNA"/>
</dbReference>
<feature type="compositionally biased region" description="Polar residues" evidence="12">
    <location>
        <begin position="770"/>
        <end position="780"/>
    </location>
</feature>
<feature type="compositionally biased region" description="Polar residues" evidence="12">
    <location>
        <begin position="129"/>
        <end position="139"/>
    </location>
</feature>
<evidence type="ECO:0000313" key="13">
    <source>
        <dbReference type="EMBL" id="CAD7228620.1"/>
    </source>
</evidence>
<dbReference type="Pfam" id="PF17820">
    <property type="entry name" value="PDZ_6"/>
    <property type="match status" value="1"/>
</dbReference>
<dbReference type="PROSITE" id="PS50011">
    <property type="entry name" value="PROTEIN_KINASE_DOM"/>
    <property type="match status" value="1"/>
</dbReference>
<evidence type="ECO:0000256" key="8">
    <source>
        <dbReference type="ARBA" id="ARBA00022840"/>
    </source>
</evidence>
<feature type="compositionally biased region" description="Polar residues" evidence="12">
    <location>
        <begin position="1418"/>
        <end position="1431"/>
    </location>
</feature>
<dbReference type="PANTHER" id="PTHR24356">
    <property type="entry name" value="SERINE/THREONINE-PROTEIN KINASE"/>
    <property type="match status" value="1"/>
</dbReference>
<dbReference type="SUPFAM" id="SSF140482">
    <property type="entry name" value="MAST3 pre-PK domain-like"/>
    <property type="match status" value="1"/>
</dbReference>
<gene>
    <name evidence="13" type="ORF">CTOB1V02_LOCUS6500</name>
</gene>
<dbReference type="GO" id="GO:0004674">
    <property type="term" value="F:protein serine/threonine kinase activity"/>
    <property type="evidence" value="ECO:0007669"/>
    <property type="project" value="UniProtKB-KW"/>
</dbReference>
<dbReference type="Pfam" id="PF00069">
    <property type="entry name" value="Pkinase"/>
    <property type="match status" value="1"/>
</dbReference>
<dbReference type="InterPro" id="IPR041489">
    <property type="entry name" value="PDZ_6"/>
</dbReference>
<keyword evidence="9" id="KW-0460">Magnesium</keyword>
<keyword evidence="6" id="KW-0547">Nucleotide-binding</keyword>
<evidence type="ECO:0000256" key="3">
    <source>
        <dbReference type="ARBA" id="ARBA00012513"/>
    </source>
</evidence>
<feature type="compositionally biased region" description="Basic residues" evidence="12">
    <location>
        <begin position="1235"/>
        <end position="1248"/>
    </location>
</feature>
<accession>A0A7R8ZNU8</accession>
<sequence length="1503" mass="161396">MRRRQGLLTVRITSVDDAIQHPTRGTGLLHPHHALSPLVREDRDSISRLPQARRCLEEDPAAPQGYLVHHRSSCSSLSSFRGSMEDVRRRSATPLLLHHHSLSSAGFHSAGQSSDTNLLRMKRKLGSSAPNLSCYSRDTSPSVSNHSSSPSPHYRPRPSSHCRSLILSSPTLPRHGVIASPCDSPAGTSTPQRQFSFSSPPVQSKPSLAMRQVSVGHVGMMVGSAQQDPPAAHGPQAQAGRRWSLASLPSSGYGTTPGSSALSSQCSSQERIHAVVTDSVSPRSLLTHPLAAFSYGGSSGPQSTPQASTSSQATPNVTQFSSGGNHSSLSSLHPGTPPLFIQGGAVGGMPPPNAHSTPHHGSGLCSAPGFHFSSNESNPSLEGIDMGRRSPFRPRSRSLSSPVRCSPMEHHLSESEVVLVNTLYQERFPKAVLQMEERLQQFMNDNKGDDISDGVTRFVNHQVVELARDCLAKSQEKMITSHYFYEMTEALEQLLVETQTKSPEALSRISMIVRKLLLIISRPARLLECLEFNPEEYYRMLEEADREARLVTGIKDVPSYIISKLNLGQRDPLDELQDGLRTLSTNSSTSTEASDDCKGFRPIQQPTVVFGRTIWTPAYIAPEVILRQGYGKPVDWWSMGIILYEFLIGYVPFFGDTPEELFSHIVSGEIEWPEESQDWSLCVDAQNLITLLLQVSPVDRLGAKGAFEVKSHPFFMSNIDWETMLRQKAVFVPQLDSEEDTSYFDSRTDRYQHDLSRSNGQDDSVEQHHNTFQNRPGRTQEQNEKTKAFETSCTPVRPPLEKGRLNSNPLSLSLEASGDSFSSFSSCSPKYRQSLLLRPGSGDFSGGSGPESSFFESLRSQGSSTHVSPSHSHVSPSHSHVSPSHSHVSPSHSHVSPSGSTTTHPADYSSSQTEGESEPSPQVVRRKKGTAGRGMMGGPPPLSPSPSAPVMSAVHPLPRLSVSADISLCPSPSHGPAPPPSPSARRGFNPPIHKSRSGLSLVIPVEQDPMPASPSVSPHSPGGSSASSRDPSPSSGLRDLTPVITSLKPPIVLKKSHRGFGFTIQAIPVYYGESDYYKVHHIVRSVQSASPAFESGLRPGDLVTHINGEPVHGRLHSEALVVAPLERNWHTAPDHTELLFQPMSLQREQFPLKRGGQTLWPPLFLKLVVSLVRPEADEFFSFSQGKARRTSLLKRLSSKRASEQQQQLCGSGSFGSVSSGSSSPSSPASPVTTNVHHRPSSLHGLKHKPPLTSGALHVADALAVALGAAGGADISAFVDTRKPEDVHTAQDLLPVSLFLLLSAEPSSPLLRRALSPDRRHYSSGGSTCSDSPPSAALFSTPRSKGGKAPSPLVLSLPPPPKLVLPPRSLDRGAISEEELSDSEMKGSSAPNTGTVESGEGNRLRPGGENALGRRKSSPEFSQSGKQQNATGTAPPAGSSGTTKPTSSATANTVSTTSSATSKAASSTSTSMGMAPGTSTTRSSATTASSNTSTPMARGTERKL</sequence>
<keyword evidence="8" id="KW-0067">ATP-binding</keyword>
<organism evidence="13">
    <name type="scientific">Cyprideis torosa</name>
    <dbReference type="NCBI Taxonomy" id="163714"/>
    <lineage>
        <taxon>Eukaryota</taxon>
        <taxon>Metazoa</taxon>
        <taxon>Ecdysozoa</taxon>
        <taxon>Arthropoda</taxon>
        <taxon>Crustacea</taxon>
        <taxon>Oligostraca</taxon>
        <taxon>Ostracoda</taxon>
        <taxon>Podocopa</taxon>
        <taxon>Podocopida</taxon>
        <taxon>Cytherocopina</taxon>
        <taxon>Cytheroidea</taxon>
        <taxon>Cytherideidae</taxon>
        <taxon>Cyprideis</taxon>
    </lineage>
</organism>
<feature type="region of interest" description="Disordered" evidence="12">
    <location>
        <begin position="1316"/>
        <end position="1503"/>
    </location>
</feature>
<dbReference type="OrthoDB" id="10070999at2759"/>
<protein>
    <recommendedName>
        <fullName evidence="3">non-specific serine/threonine protein kinase</fullName>
        <ecNumber evidence="3">2.7.11.1</ecNumber>
    </recommendedName>
</protein>
<keyword evidence="7" id="KW-0418">Kinase</keyword>
<keyword evidence="5" id="KW-0808">Transferase</keyword>
<dbReference type="Pfam" id="PF08926">
    <property type="entry name" value="DUF1908"/>
    <property type="match status" value="2"/>
</dbReference>
<feature type="region of interest" description="Disordered" evidence="12">
    <location>
        <begin position="296"/>
        <end position="407"/>
    </location>
</feature>
<dbReference type="InterPro" id="IPR015022">
    <property type="entry name" value="MAST_pre-PK_dom"/>
</dbReference>
<comment type="similarity">
    <text evidence="2">Belongs to the protein kinase superfamily. AGC Ser/Thr protein kinase family.</text>
</comment>
<comment type="catalytic activity">
    <reaction evidence="11">
        <text>L-seryl-[protein] + ATP = O-phospho-L-seryl-[protein] + ADP + H(+)</text>
        <dbReference type="Rhea" id="RHEA:17989"/>
        <dbReference type="Rhea" id="RHEA-COMP:9863"/>
        <dbReference type="Rhea" id="RHEA-COMP:11604"/>
        <dbReference type="ChEBI" id="CHEBI:15378"/>
        <dbReference type="ChEBI" id="CHEBI:29999"/>
        <dbReference type="ChEBI" id="CHEBI:30616"/>
        <dbReference type="ChEBI" id="CHEBI:83421"/>
        <dbReference type="ChEBI" id="CHEBI:456216"/>
        <dbReference type="EC" id="2.7.11.1"/>
    </reaction>
</comment>
<evidence type="ECO:0000256" key="12">
    <source>
        <dbReference type="SAM" id="MobiDB-lite"/>
    </source>
</evidence>
<dbReference type="PANTHER" id="PTHR24356:SF414">
    <property type="entry name" value="NON-SPECIFIC SERINE_THREONINE PROTEIN KINASE"/>
    <property type="match status" value="1"/>
</dbReference>
<dbReference type="PROSITE" id="PS50106">
    <property type="entry name" value="PDZ"/>
    <property type="match status" value="1"/>
</dbReference>
<feature type="compositionally biased region" description="Low complexity" evidence="12">
    <location>
        <begin position="850"/>
        <end position="905"/>
    </location>
</feature>
<feature type="region of interest" description="Disordered" evidence="12">
    <location>
        <begin position="246"/>
        <end position="266"/>
    </location>
</feature>
<dbReference type="SUPFAM" id="SSF50156">
    <property type="entry name" value="PDZ domain-like"/>
    <property type="match status" value="1"/>
</dbReference>
<proteinExistence type="inferred from homology"/>
<dbReference type="GO" id="GO:0035556">
    <property type="term" value="P:intracellular signal transduction"/>
    <property type="evidence" value="ECO:0007669"/>
    <property type="project" value="TreeGrafter"/>
</dbReference>
<evidence type="ECO:0000256" key="7">
    <source>
        <dbReference type="ARBA" id="ARBA00022777"/>
    </source>
</evidence>
<name>A0A7R8ZNU8_9CRUS</name>
<feature type="region of interest" description="Disordered" evidence="12">
    <location>
        <begin position="751"/>
        <end position="808"/>
    </location>
</feature>
<dbReference type="SUPFAM" id="SSF56112">
    <property type="entry name" value="Protein kinase-like (PK-like)"/>
    <property type="match status" value="1"/>
</dbReference>
<dbReference type="EC" id="2.7.11.1" evidence="3"/>
<evidence type="ECO:0000256" key="5">
    <source>
        <dbReference type="ARBA" id="ARBA00022679"/>
    </source>
</evidence>
<evidence type="ECO:0000256" key="9">
    <source>
        <dbReference type="ARBA" id="ARBA00022842"/>
    </source>
</evidence>
<evidence type="ECO:0000256" key="1">
    <source>
        <dbReference type="ARBA" id="ARBA00001946"/>
    </source>
</evidence>
<feature type="compositionally biased region" description="Low complexity" evidence="12">
    <location>
        <begin position="1445"/>
        <end position="1493"/>
    </location>
</feature>
<keyword evidence="4" id="KW-0723">Serine/threonine-protein kinase</keyword>
<feature type="compositionally biased region" description="Low complexity" evidence="12">
    <location>
        <begin position="1210"/>
        <end position="1230"/>
    </location>
</feature>
<feature type="compositionally biased region" description="Low complexity" evidence="12">
    <location>
        <begin position="140"/>
        <end position="153"/>
    </location>
</feature>
<feature type="compositionally biased region" description="Polar residues" evidence="12">
    <location>
        <begin position="186"/>
        <end position="206"/>
    </location>
</feature>
<dbReference type="Gene3D" id="2.30.42.10">
    <property type="match status" value="1"/>
</dbReference>
<evidence type="ECO:0000256" key="10">
    <source>
        <dbReference type="ARBA" id="ARBA00047899"/>
    </source>
</evidence>
<evidence type="ECO:0000256" key="2">
    <source>
        <dbReference type="ARBA" id="ARBA00009903"/>
    </source>
</evidence>
<dbReference type="InterPro" id="IPR036034">
    <property type="entry name" value="PDZ_sf"/>
</dbReference>
<feature type="compositionally biased region" description="Low complexity" evidence="12">
    <location>
        <begin position="247"/>
        <end position="266"/>
    </location>
</feature>
<feature type="region of interest" description="Disordered" evidence="12">
    <location>
        <begin position="965"/>
        <end position="1041"/>
    </location>
</feature>
<feature type="compositionally biased region" description="Low complexity" evidence="12">
    <location>
        <begin position="300"/>
        <end position="333"/>
    </location>
</feature>
<comment type="catalytic activity">
    <reaction evidence="10">
        <text>L-threonyl-[protein] + ATP = O-phospho-L-threonyl-[protein] + ADP + H(+)</text>
        <dbReference type="Rhea" id="RHEA:46608"/>
        <dbReference type="Rhea" id="RHEA-COMP:11060"/>
        <dbReference type="Rhea" id="RHEA-COMP:11605"/>
        <dbReference type="ChEBI" id="CHEBI:15378"/>
        <dbReference type="ChEBI" id="CHEBI:30013"/>
        <dbReference type="ChEBI" id="CHEBI:30616"/>
        <dbReference type="ChEBI" id="CHEBI:61977"/>
        <dbReference type="ChEBI" id="CHEBI:456216"/>
        <dbReference type="EC" id="2.7.11.1"/>
    </reaction>
</comment>